<comment type="cofactor">
    <cofactor evidence="1">
        <name>FAD</name>
        <dbReference type="ChEBI" id="CHEBI:57692"/>
    </cofactor>
</comment>
<dbReference type="InterPro" id="IPR012132">
    <property type="entry name" value="GMC_OxRdtase"/>
</dbReference>
<dbReference type="PROSITE" id="PS00623">
    <property type="entry name" value="GMC_OXRED_1"/>
    <property type="match status" value="1"/>
</dbReference>
<dbReference type="GO" id="GO:0046872">
    <property type="term" value="F:metal ion binding"/>
    <property type="evidence" value="ECO:0007669"/>
    <property type="project" value="UniProtKB-KW"/>
</dbReference>
<dbReference type="VEuPathDB" id="FungiDB:M747DRAFT_289451"/>
<dbReference type="SUPFAM" id="SSF54373">
    <property type="entry name" value="FAD-linked reductases, C-terminal domain"/>
    <property type="match status" value="1"/>
</dbReference>
<dbReference type="VEuPathDB" id="FungiDB:M747DRAFT_361320"/>
<dbReference type="GO" id="GO:0016846">
    <property type="term" value="F:carbon-sulfur lyase activity"/>
    <property type="evidence" value="ECO:0007669"/>
    <property type="project" value="InterPro"/>
</dbReference>
<name>A0A505HTM4_ASPNG</name>
<evidence type="ECO:0000313" key="8">
    <source>
        <dbReference type="Proteomes" id="UP000197666"/>
    </source>
</evidence>
<dbReference type="SUPFAM" id="SSF51905">
    <property type="entry name" value="FAD/NAD(P)-binding domain"/>
    <property type="match status" value="1"/>
</dbReference>
<comment type="similarity">
    <text evidence="2 5">Belongs to the GMC oxidoreductase family.</text>
</comment>
<dbReference type="VEuPathDB" id="FungiDB:ASPNIDRAFT2_40584"/>
<accession>A0A505HTM4</accession>
<sequence length="1009" mass="111725">MSANILSLTELGCLIQQRYPGISRDEAYVRLFHDLKPLMDPTAKGSFSILKALGIIFNKPVTSLVASASRIAQRILEAISQHPTCTSQPVEDNPNDISDQIIIQMLRNLAATAGEPTNVAAGTGFSLRGENLIEHRFGGFTGGSAQTFKILSNSFNAGPEFTAVFASCALVSTALDTQTKPRELQIIGLRLQDVPDELSYQTTARVQSWQTQGFGLFIYRFVDNEIENAGGETSVGRHAFYVYNRTTSANEVFERRARKSPFPSSFGGMASNLEAVFSLMWQNRRSLRQIDPVNADNVVFHLLVPAKRTFVIAERMAIDDGIGKLIIKGHTDEGAYYAWFNIVSVPRQVVLYDVGNLNTDSADLDRSWKGGTAGNVVAGRLAENPDVRVLVIEAGVSNPGEISEITTPSSAFGLRDSQYDWAYKSTMINKPYYERVEKPNTRGKVLGGSSSLNYYTWIRGSKGTFDAWAEYGGPSWNWDGCEEYFNKPATYHDDDNLYPSELSRIGRNGPLHVSHADLVPELHTFRDALTEAWTSKGQKTCEDIYSGKMEGLTHCVNSIYGGVRSTSASYLTDKPNVTILSSAIGKKVNFDGVKATSVTVIGADRTELTFTAKYEIILACGVFETPKLLMLSGIGAKDELARHGIDSVVDSEHVGQNLHDHPILAHVFRLKDGTGLDGHLLRAGPAQSAALQKYRTSKKGPFSSGLLEMVGLPRIDDRLERYKEYREAKAQNDGRDPFGPEGQPHFEIDFVPMFSDAFQWHFPVPPEGDWLTVIVDLLRPLSRNGEVKLNSADPHQQPYINLNFFSNELDILALREGVRFVDDILMTGDGMKEILGEDYPWPMPRHSDEAMNKMILERSQTGYHPCGTARLSKDIAQGVVDPELRVHGVQNLRVVDASIIPLIPDCRIQNAVYMIGEKQLTIKSGESLIQSFTDTKVDTGSTLQRRFCRVCGSPVYVTSSRAEGFVVVPSGTMDGEAARKWKPQVEFYCKARREYLPEVEGTEVLETSN</sequence>
<dbReference type="Gene3D" id="3.50.50.60">
    <property type="entry name" value="FAD/NAD(P)-binding domain"/>
    <property type="match status" value="1"/>
</dbReference>
<keyword evidence="3 5" id="KW-0285">Flavoprotein</keyword>
<evidence type="ECO:0000256" key="1">
    <source>
        <dbReference type="ARBA" id="ARBA00001974"/>
    </source>
</evidence>
<dbReference type="AlphaFoldDB" id="A0A505HTM4"/>
<evidence type="ECO:0000313" key="7">
    <source>
        <dbReference type="EMBL" id="TPR03093.1"/>
    </source>
</evidence>
<dbReference type="InterPro" id="IPR007867">
    <property type="entry name" value="GMC_OxRtase_C"/>
</dbReference>
<gene>
    <name evidence="7" type="ORF">CAN33_0013220</name>
</gene>
<dbReference type="VEuPathDB" id="FungiDB:ATCC64974_29860"/>
<dbReference type="InterPro" id="IPR011057">
    <property type="entry name" value="Mss4-like_sf"/>
</dbReference>
<dbReference type="PANTHER" id="PTHR11552:SF147">
    <property type="entry name" value="CHOLINE DEHYDROGENASE, MITOCHONDRIAL"/>
    <property type="match status" value="1"/>
</dbReference>
<dbReference type="InterPro" id="IPR036188">
    <property type="entry name" value="FAD/NAD-bd_sf"/>
</dbReference>
<dbReference type="GO" id="GO:0016614">
    <property type="term" value="F:oxidoreductase activity, acting on CH-OH group of donors"/>
    <property type="evidence" value="ECO:0007669"/>
    <property type="project" value="InterPro"/>
</dbReference>
<organism evidence="7 8">
    <name type="scientific">Aspergillus niger</name>
    <dbReference type="NCBI Taxonomy" id="5061"/>
    <lineage>
        <taxon>Eukaryota</taxon>
        <taxon>Fungi</taxon>
        <taxon>Dikarya</taxon>
        <taxon>Ascomycota</taxon>
        <taxon>Pezizomycotina</taxon>
        <taxon>Eurotiomycetes</taxon>
        <taxon>Eurotiomycetidae</taxon>
        <taxon>Eurotiales</taxon>
        <taxon>Aspergillaceae</taxon>
        <taxon>Aspergillus</taxon>
        <taxon>Aspergillus subgen. Circumdati</taxon>
    </lineage>
</organism>
<dbReference type="Pfam" id="PF05199">
    <property type="entry name" value="GMC_oxred_C"/>
    <property type="match status" value="1"/>
</dbReference>
<dbReference type="PANTHER" id="PTHR11552">
    <property type="entry name" value="GLUCOSE-METHANOL-CHOLINE GMC OXIDOREDUCTASE"/>
    <property type="match status" value="1"/>
</dbReference>
<dbReference type="GO" id="GO:0050660">
    <property type="term" value="F:flavin adenine dinucleotide binding"/>
    <property type="evidence" value="ECO:0007669"/>
    <property type="project" value="InterPro"/>
</dbReference>
<dbReference type="VEuPathDB" id="FungiDB:ATCC64974_29850"/>
<evidence type="ECO:0000256" key="2">
    <source>
        <dbReference type="ARBA" id="ARBA00010790"/>
    </source>
</evidence>
<dbReference type="Gene3D" id="3.30.560.10">
    <property type="entry name" value="Glucose Oxidase, domain 3"/>
    <property type="match status" value="1"/>
</dbReference>
<comment type="caution">
    <text evidence="7">The sequence shown here is derived from an EMBL/GenBank/DDBJ whole genome shotgun (WGS) entry which is preliminary data.</text>
</comment>
<protein>
    <recommendedName>
        <fullName evidence="6">Glucose-methanol-choline oxidoreductase N-terminal domain-containing protein</fullName>
    </recommendedName>
</protein>
<evidence type="ECO:0000256" key="4">
    <source>
        <dbReference type="ARBA" id="ARBA00022827"/>
    </source>
</evidence>
<evidence type="ECO:0000259" key="6">
    <source>
        <dbReference type="PROSITE" id="PS00623"/>
    </source>
</evidence>
<dbReference type="Proteomes" id="UP000197666">
    <property type="component" value="Unassembled WGS sequence"/>
</dbReference>
<feature type="domain" description="Glucose-methanol-choline oxidoreductase N-terminal" evidence="6">
    <location>
        <begin position="443"/>
        <end position="466"/>
    </location>
</feature>
<dbReference type="VEuPathDB" id="FungiDB:An15g03830"/>
<dbReference type="InterPro" id="IPR000172">
    <property type="entry name" value="GMC_OxRdtase_N"/>
</dbReference>
<evidence type="ECO:0000256" key="3">
    <source>
        <dbReference type="ARBA" id="ARBA00022630"/>
    </source>
</evidence>
<dbReference type="EMBL" id="NKJJ02000009">
    <property type="protein sequence ID" value="TPR03093.1"/>
    <property type="molecule type" value="Genomic_DNA"/>
</dbReference>
<dbReference type="SUPFAM" id="SSF51316">
    <property type="entry name" value="Mss4-like"/>
    <property type="match status" value="1"/>
</dbReference>
<reference evidence="8" key="1">
    <citation type="submission" date="2018-10" db="EMBL/GenBank/DDBJ databases">
        <title>FDA dAtabase for Regulatory Grade micrObial Sequences (FDA-ARGOS): Supporting development and validation of Infectious Disease Dx tests.</title>
        <authorList>
            <person name="Kerrigan L."/>
            <person name="Tallon L."/>
            <person name="Sadzewicz L."/>
            <person name="Sengamalay N."/>
            <person name="Ott S."/>
            <person name="Godinez A."/>
            <person name="Nagaraj S."/>
            <person name="Vavikolanu K."/>
            <person name="Nadendla S."/>
            <person name="George J."/>
            <person name="Sichtig H."/>
        </authorList>
    </citation>
    <scope>NUCLEOTIDE SEQUENCE [LARGE SCALE GENOMIC DNA]</scope>
    <source>
        <strain evidence="8">FDAARGOS_311</strain>
    </source>
</reference>
<dbReference type="VEuPathDB" id="FungiDB:An15g03820"/>
<dbReference type="Pfam" id="PF00732">
    <property type="entry name" value="GMC_oxred_N"/>
    <property type="match status" value="1"/>
</dbReference>
<proteinExistence type="inferred from homology"/>
<dbReference type="VEuPathDB" id="FungiDB:ASPNIDRAFT2_1210369"/>
<keyword evidence="4 5" id="KW-0274">FAD</keyword>
<evidence type="ECO:0000256" key="5">
    <source>
        <dbReference type="RuleBase" id="RU003968"/>
    </source>
</evidence>